<reference evidence="2" key="1">
    <citation type="submission" date="2022-08" db="EMBL/GenBank/DDBJ databases">
        <authorList>
            <person name="Deng Y."/>
            <person name="Han X.-F."/>
            <person name="Zhang Y.-Q."/>
        </authorList>
    </citation>
    <scope>NUCLEOTIDE SEQUENCE</scope>
    <source>
        <strain evidence="2">CPCC 203407</strain>
    </source>
</reference>
<feature type="region of interest" description="Disordered" evidence="1">
    <location>
        <begin position="33"/>
        <end position="59"/>
    </location>
</feature>
<name>A0AA42BVT8_9MICO</name>
<evidence type="ECO:0000313" key="3">
    <source>
        <dbReference type="Proteomes" id="UP001165587"/>
    </source>
</evidence>
<dbReference type="AlphaFoldDB" id="A0AA42BVT8"/>
<organism evidence="2 3">
    <name type="scientific">Herbiconiux oxytropis</name>
    <dbReference type="NCBI Taxonomy" id="2970915"/>
    <lineage>
        <taxon>Bacteria</taxon>
        <taxon>Bacillati</taxon>
        <taxon>Actinomycetota</taxon>
        <taxon>Actinomycetes</taxon>
        <taxon>Micrococcales</taxon>
        <taxon>Microbacteriaceae</taxon>
        <taxon>Herbiconiux</taxon>
    </lineage>
</organism>
<dbReference type="RefSeq" id="WP_259529907.1">
    <property type="nucleotide sequence ID" value="NZ_JANLCK010000007.1"/>
</dbReference>
<dbReference type="Proteomes" id="UP001165587">
    <property type="component" value="Unassembled WGS sequence"/>
</dbReference>
<evidence type="ECO:0000313" key="2">
    <source>
        <dbReference type="EMBL" id="MCS5726964.1"/>
    </source>
</evidence>
<keyword evidence="3" id="KW-1185">Reference proteome</keyword>
<dbReference type="EMBL" id="JANLCK010000007">
    <property type="protein sequence ID" value="MCS5726964.1"/>
    <property type="molecule type" value="Genomic_DNA"/>
</dbReference>
<accession>A0AA42BVT8</accession>
<gene>
    <name evidence="2" type="ORF">N1028_13770</name>
</gene>
<protein>
    <submittedName>
        <fullName evidence="2">Uncharacterized protein</fullName>
    </submittedName>
</protein>
<comment type="caution">
    <text evidence="2">The sequence shown here is derived from an EMBL/GenBank/DDBJ whole genome shotgun (WGS) entry which is preliminary data.</text>
</comment>
<sequence>MLSRLGETGVVAIVAVLVLCGCAGVAELAPPDGTTAVSPSASPTPVALPDPLPELPSDAGPGELSGEVVSALLAFRESGPTEFPEHYAGVATGNAASADVLVIYLAGSTPDVDADVLTSVGLPTEKVQLVPAYQSQAKALAVDGKIQEDMSELERMGMTIVSFGPEEDGVEGIDLVGGTDEQVAHLFATYGPYLRIDRDAEEYTF</sequence>
<dbReference type="PROSITE" id="PS51257">
    <property type="entry name" value="PROKAR_LIPOPROTEIN"/>
    <property type="match status" value="1"/>
</dbReference>
<proteinExistence type="predicted"/>
<evidence type="ECO:0000256" key="1">
    <source>
        <dbReference type="SAM" id="MobiDB-lite"/>
    </source>
</evidence>